<evidence type="ECO:0000313" key="2">
    <source>
        <dbReference type="EMBL" id="SOD60757.1"/>
    </source>
</evidence>
<dbReference type="Proteomes" id="UP000219072">
    <property type="component" value="Unassembled WGS sequence"/>
</dbReference>
<dbReference type="InterPro" id="IPR036457">
    <property type="entry name" value="PPM-type-like_dom_sf"/>
</dbReference>
<dbReference type="SUPFAM" id="SSF81606">
    <property type="entry name" value="PP2C-like"/>
    <property type="match status" value="1"/>
</dbReference>
<evidence type="ECO:0000313" key="3">
    <source>
        <dbReference type="Proteomes" id="UP000219072"/>
    </source>
</evidence>
<sequence>MPLYGRLLDMRIQSATEPGTPGQPNEDFAAVAMPTEAGEGALVVLDGVTAPRGDFGCAHGVAWFSARLGGTLLRALARTPAPTLRDALAESISRTADAHRGTCDLSHRRTPQATVVCARWDATRVEHLVLSDSALLVEAPTGLVRPVLDTRLDQVRPRARALPRGERAAFVESLRNAPGGFFTAAADPAVAEHAVVGAAPRHEVRTLAALTDGVGRWTETFRLGDWAALLASLKARGPGGVIEEVRAAESADPEGAAFPRGKAHDDATAVLLTL</sequence>
<accession>A0A286DQ01</accession>
<reference evidence="2 3" key="1">
    <citation type="submission" date="2017-09" db="EMBL/GenBank/DDBJ databases">
        <authorList>
            <person name="Ehlers B."/>
            <person name="Leendertz F.H."/>
        </authorList>
    </citation>
    <scope>NUCLEOTIDE SEQUENCE [LARGE SCALE GENOMIC DNA]</scope>
    <source>
        <strain evidence="2 3">CGMCC 4.7095</strain>
    </source>
</reference>
<dbReference type="Pfam" id="PF13672">
    <property type="entry name" value="PP2C_2"/>
    <property type="match status" value="1"/>
</dbReference>
<organism evidence="2 3">
    <name type="scientific">Streptomyces zhaozhouensis</name>
    <dbReference type="NCBI Taxonomy" id="1300267"/>
    <lineage>
        <taxon>Bacteria</taxon>
        <taxon>Bacillati</taxon>
        <taxon>Actinomycetota</taxon>
        <taxon>Actinomycetes</taxon>
        <taxon>Kitasatosporales</taxon>
        <taxon>Streptomycetaceae</taxon>
        <taxon>Streptomyces</taxon>
    </lineage>
</organism>
<proteinExistence type="predicted"/>
<dbReference type="InterPro" id="IPR001932">
    <property type="entry name" value="PPM-type_phosphatase-like_dom"/>
</dbReference>
<gene>
    <name evidence="2" type="ORF">SAMN06297387_102252</name>
</gene>
<protein>
    <submittedName>
        <fullName evidence="2">Protein phosphatase 2C</fullName>
    </submittedName>
</protein>
<name>A0A286DQ01_9ACTN</name>
<evidence type="ECO:0000259" key="1">
    <source>
        <dbReference type="Pfam" id="PF13672"/>
    </source>
</evidence>
<dbReference type="Gene3D" id="3.60.40.10">
    <property type="entry name" value="PPM-type phosphatase domain"/>
    <property type="match status" value="1"/>
</dbReference>
<dbReference type="AlphaFoldDB" id="A0A286DQ01"/>
<feature type="domain" description="PPM-type phosphatase" evidence="1">
    <location>
        <begin position="22"/>
        <end position="215"/>
    </location>
</feature>
<dbReference type="EMBL" id="OCNE01000002">
    <property type="protein sequence ID" value="SOD60757.1"/>
    <property type="molecule type" value="Genomic_DNA"/>
</dbReference>
<keyword evidence="3" id="KW-1185">Reference proteome</keyword>